<dbReference type="AlphaFoldDB" id="A0A143PKW1"/>
<name>A0A143PKW1_LUTPR</name>
<keyword evidence="2" id="KW-1185">Reference proteome</keyword>
<proteinExistence type="predicted"/>
<organism evidence="1 2">
    <name type="scientific">Luteitalea pratensis</name>
    <dbReference type="NCBI Taxonomy" id="1855912"/>
    <lineage>
        <taxon>Bacteria</taxon>
        <taxon>Pseudomonadati</taxon>
        <taxon>Acidobacteriota</taxon>
        <taxon>Vicinamibacteria</taxon>
        <taxon>Vicinamibacterales</taxon>
        <taxon>Vicinamibacteraceae</taxon>
        <taxon>Luteitalea</taxon>
    </lineage>
</organism>
<accession>A0A143PKW1</accession>
<protein>
    <submittedName>
        <fullName evidence="1">Uncharacterized protein</fullName>
    </submittedName>
</protein>
<dbReference type="KEGG" id="abac:LuPra_01589"/>
<reference evidence="1 2" key="1">
    <citation type="journal article" date="2016" name="Genome Announc.">
        <title>First Complete Genome Sequence of a Subdivision 6 Acidobacterium Strain.</title>
        <authorList>
            <person name="Huang S."/>
            <person name="Vieira S."/>
            <person name="Bunk B."/>
            <person name="Riedel T."/>
            <person name="Sproer C."/>
            <person name="Overmann J."/>
        </authorList>
    </citation>
    <scope>NUCLEOTIDE SEQUENCE [LARGE SCALE GENOMIC DNA]</scope>
    <source>
        <strain evidence="2">DSM 100886 HEG_-6_39</strain>
    </source>
</reference>
<evidence type="ECO:0000313" key="1">
    <source>
        <dbReference type="EMBL" id="AMY08389.1"/>
    </source>
</evidence>
<dbReference type="OrthoDB" id="582337at2"/>
<reference evidence="2" key="2">
    <citation type="submission" date="2016-04" db="EMBL/GenBank/DDBJ databases">
        <title>First Complete Genome Sequence of a Subdivision 6 Acidobacterium.</title>
        <authorList>
            <person name="Huang S."/>
            <person name="Vieira S."/>
            <person name="Bunk B."/>
            <person name="Riedel T."/>
            <person name="Sproeer C."/>
            <person name="Overmann J."/>
        </authorList>
    </citation>
    <scope>NUCLEOTIDE SEQUENCE [LARGE SCALE GENOMIC DNA]</scope>
    <source>
        <strain evidence="2">DSM 100886 HEG_-6_39</strain>
    </source>
</reference>
<gene>
    <name evidence="1" type="ORF">LuPra_01589</name>
</gene>
<dbReference type="RefSeq" id="WP_110170241.1">
    <property type="nucleotide sequence ID" value="NZ_CP015136.1"/>
</dbReference>
<evidence type="ECO:0000313" key="2">
    <source>
        <dbReference type="Proteomes" id="UP000076079"/>
    </source>
</evidence>
<sequence>MAWVRASASLISSGFSIYKFFPFVGAGRDDQGGAMDPMASRS</sequence>
<dbReference type="EMBL" id="CP015136">
    <property type="protein sequence ID" value="AMY08389.1"/>
    <property type="molecule type" value="Genomic_DNA"/>
</dbReference>
<dbReference type="Proteomes" id="UP000076079">
    <property type="component" value="Chromosome"/>
</dbReference>